<keyword evidence="3" id="KW-0175">Coiled coil</keyword>
<feature type="repeat" description="PPR" evidence="2">
    <location>
        <begin position="200"/>
        <end position="234"/>
    </location>
</feature>
<name>A0A7D8Z8S2_9HELO</name>
<dbReference type="Pfam" id="PF13812">
    <property type="entry name" value="PPR_3"/>
    <property type="match status" value="1"/>
</dbReference>
<evidence type="ECO:0000256" key="3">
    <source>
        <dbReference type="SAM" id="Coils"/>
    </source>
</evidence>
<dbReference type="Pfam" id="PF13041">
    <property type="entry name" value="PPR_2"/>
    <property type="match status" value="1"/>
</dbReference>
<evidence type="ECO:0000256" key="2">
    <source>
        <dbReference type="PROSITE-ProRule" id="PRU00708"/>
    </source>
</evidence>
<comment type="caution">
    <text evidence="5">The sequence shown here is derived from an EMBL/GenBank/DDBJ whole genome shotgun (WGS) entry which is preliminary data.</text>
</comment>
<reference evidence="5 6" key="1">
    <citation type="submission" date="2018-05" db="EMBL/GenBank/DDBJ databases">
        <title>Whole genome sequencing for identification of molecular markers to develop diagnostic detection tools for the regulated plant pathogen Lachnellula willkommii.</title>
        <authorList>
            <person name="Giroux E."/>
            <person name="Bilodeau G."/>
        </authorList>
    </citation>
    <scope>NUCLEOTIDE SEQUENCE [LARGE SCALE GENOMIC DNA]</scope>
    <source>
        <strain evidence="5 6">CBS 625.97</strain>
    </source>
</reference>
<dbReference type="InterPro" id="IPR002885">
    <property type="entry name" value="PPR_rpt"/>
</dbReference>
<keyword evidence="1" id="KW-0677">Repeat</keyword>
<dbReference type="InterPro" id="IPR051222">
    <property type="entry name" value="PPR/CCM1_RNA-binding"/>
</dbReference>
<dbReference type="OrthoDB" id="185373at2759"/>
<keyword evidence="6" id="KW-1185">Reference proteome</keyword>
<feature type="region of interest" description="Disordered" evidence="4">
    <location>
        <begin position="91"/>
        <end position="129"/>
    </location>
</feature>
<dbReference type="AlphaFoldDB" id="A0A7D8Z8S2"/>
<dbReference type="PROSITE" id="PS51375">
    <property type="entry name" value="PPR"/>
    <property type="match status" value="1"/>
</dbReference>
<evidence type="ECO:0000256" key="4">
    <source>
        <dbReference type="SAM" id="MobiDB-lite"/>
    </source>
</evidence>
<dbReference type="Gene3D" id="1.25.40.10">
    <property type="entry name" value="Tetratricopeptide repeat domain"/>
    <property type="match status" value="1"/>
</dbReference>
<dbReference type="NCBIfam" id="TIGR00756">
    <property type="entry name" value="PPR"/>
    <property type="match status" value="1"/>
</dbReference>
<evidence type="ECO:0000256" key="1">
    <source>
        <dbReference type="ARBA" id="ARBA00022737"/>
    </source>
</evidence>
<dbReference type="InterPro" id="IPR011990">
    <property type="entry name" value="TPR-like_helical_dom_sf"/>
</dbReference>
<feature type="region of interest" description="Disordered" evidence="4">
    <location>
        <begin position="423"/>
        <end position="445"/>
    </location>
</feature>
<evidence type="ECO:0000313" key="5">
    <source>
        <dbReference type="EMBL" id="TVY55999.1"/>
    </source>
</evidence>
<accession>A0A7D8Z8S2</accession>
<dbReference type="PANTHER" id="PTHR47942:SF105">
    <property type="entry name" value="ATPASE EXPRESSION PROTEIN 3"/>
    <property type="match status" value="1"/>
</dbReference>
<gene>
    <name evidence="5" type="primary">ppr2</name>
    <name evidence="5" type="ORF">LCER1_G003767</name>
</gene>
<proteinExistence type="predicted"/>
<organism evidence="5 6">
    <name type="scientific">Lachnellula cervina</name>
    <dbReference type="NCBI Taxonomy" id="1316786"/>
    <lineage>
        <taxon>Eukaryota</taxon>
        <taxon>Fungi</taxon>
        <taxon>Dikarya</taxon>
        <taxon>Ascomycota</taxon>
        <taxon>Pezizomycotina</taxon>
        <taxon>Leotiomycetes</taxon>
        <taxon>Helotiales</taxon>
        <taxon>Lachnaceae</taxon>
        <taxon>Lachnellula</taxon>
    </lineage>
</organism>
<dbReference type="EMBL" id="QGMG01000193">
    <property type="protein sequence ID" value="TVY55999.1"/>
    <property type="molecule type" value="Genomic_DNA"/>
</dbReference>
<feature type="coiled-coil region" evidence="3">
    <location>
        <begin position="744"/>
        <end position="777"/>
    </location>
</feature>
<dbReference type="Proteomes" id="UP000481288">
    <property type="component" value="Unassembled WGS sequence"/>
</dbReference>
<dbReference type="PANTHER" id="PTHR47942">
    <property type="entry name" value="TETRATRICOPEPTIDE REPEAT (TPR)-LIKE SUPERFAMILY PROTEIN-RELATED"/>
    <property type="match status" value="1"/>
</dbReference>
<protein>
    <submittedName>
        <fullName evidence="5">Pentatricopeptide repeat-containing protein 2, mitochondrial</fullName>
    </submittedName>
</protein>
<evidence type="ECO:0000313" key="6">
    <source>
        <dbReference type="Proteomes" id="UP000481288"/>
    </source>
</evidence>
<sequence length="794" mass="90219">MPVQTLILFRLDWTLDFQSQKKFQASSVIYMSRTTNQFLSQKPVMLTCGACRERCLQALVGTSIFSTSRPLIASTPTKVPLLRSYSQSRNLVNRRSRRPSDISPNRRKQTPWLTEKTQKNHYGGHAEDYGRRPAIEYTGGVQLRRRDRKLAHTMGNVLEKHPAYGNDPLKLAEFVRKALRGDDFDTAVAVVRAASKQIQCTVSWNHLIDWEMTKGRMNAALKTYNEMKKRGQTPDSHTFTIIIRGCTEHRDVQAALGKVMAIYQNMQTDRSPVKPNTIHLNAIIKMCARARNMDAMFGIVAQMPDRGPASPNNLTFTTIINALRIDAAGDARGDLTPMQKRQNTEGAILNARHLWKDIIQRWRSGGFWVDEELVCAMGRLMLLGQNQDRDDILSLIEQTMNIPRQIPSLNTSQRILIEPASQGTQYSKNAKARPEETSANSDGLSTVSSSDAFMAVTPPKSSPAGQSGGVYAKPGRNTLSLVLSALSLMKVKEAADKYWQIFVYNKKVKPDVENYHAYLRVLRVFRASAQTVELLQSMPYGDMRASTFRIAIASCERDKRNPNAFANAGKILDIMTNALEVPDIRVLATYLDIATSVATDSDGLKLPRVEQGKQILRALERLSPSFINVKSFFLFGEPERDQNYAERAEHRESVLLLTRRMVAAYTIVLDKELVERSRYPDLQAQRSKLSAFVTRQKEQEQRSYIKKGEIEELPDHLLQYVYRHRLNKLMVNSQLRPEQWLRFKERVQREYDAEQKLAEAAKEMQEDSTSNQQLEEIAEEDRRVAEAVAKGIFA</sequence>